<dbReference type="InterPro" id="IPR036291">
    <property type="entry name" value="NAD(P)-bd_dom_sf"/>
</dbReference>
<name>A0ABS5RPH4_9MYCO</name>
<dbReference type="Pfam" id="PF08240">
    <property type="entry name" value="ADH_N"/>
    <property type="match status" value="1"/>
</dbReference>
<evidence type="ECO:0000259" key="1">
    <source>
        <dbReference type="SMART" id="SM00829"/>
    </source>
</evidence>
<protein>
    <submittedName>
        <fullName evidence="2">NADPH:quinone oxidoreductase family protein</fullName>
    </submittedName>
</protein>
<dbReference type="SUPFAM" id="SSF51735">
    <property type="entry name" value="NAD(P)-binding Rossmann-fold domains"/>
    <property type="match status" value="1"/>
</dbReference>
<dbReference type="RefSeq" id="WP_214095023.1">
    <property type="nucleotide sequence ID" value="NZ_JAHCLR010000091.1"/>
</dbReference>
<dbReference type="SUPFAM" id="SSF50129">
    <property type="entry name" value="GroES-like"/>
    <property type="match status" value="1"/>
</dbReference>
<dbReference type="EMBL" id="JAHCLR010000091">
    <property type="protein sequence ID" value="MBS9536195.1"/>
    <property type="molecule type" value="Genomic_DNA"/>
</dbReference>
<dbReference type="PROSITE" id="PS01162">
    <property type="entry name" value="QOR_ZETA_CRYSTAL"/>
    <property type="match status" value="1"/>
</dbReference>
<dbReference type="Gene3D" id="3.90.180.10">
    <property type="entry name" value="Medium-chain alcohol dehydrogenases, catalytic domain"/>
    <property type="match status" value="1"/>
</dbReference>
<dbReference type="PANTHER" id="PTHR43677">
    <property type="entry name" value="SHORT-CHAIN DEHYDROGENASE/REDUCTASE"/>
    <property type="match status" value="1"/>
</dbReference>
<feature type="domain" description="Enoyl reductase (ER)" evidence="1">
    <location>
        <begin position="11"/>
        <end position="321"/>
    </location>
</feature>
<dbReference type="InterPro" id="IPR051397">
    <property type="entry name" value="Zn-ADH-like_protein"/>
</dbReference>
<dbReference type="PANTHER" id="PTHR43677:SF4">
    <property type="entry name" value="QUINONE OXIDOREDUCTASE-LIKE PROTEIN 2"/>
    <property type="match status" value="1"/>
</dbReference>
<dbReference type="CDD" id="cd08241">
    <property type="entry name" value="QOR1"/>
    <property type="match status" value="1"/>
</dbReference>
<proteinExistence type="predicted"/>
<reference evidence="2 3" key="1">
    <citation type="submission" date="2021-05" db="EMBL/GenBank/DDBJ databases">
        <title>Mycobacterium acidophilum sp. nov., an extremely acid-tolerant member of the genus Mycobacterium.</title>
        <authorList>
            <person name="Xia J."/>
        </authorList>
    </citation>
    <scope>NUCLEOTIDE SEQUENCE [LARGE SCALE GENOMIC DNA]</scope>
    <source>
        <strain evidence="2 3">M1</strain>
    </source>
</reference>
<accession>A0ABS5RPH4</accession>
<evidence type="ECO:0000313" key="2">
    <source>
        <dbReference type="EMBL" id="MBS9536195.1"/>
    </source>
</evidence>
<sequence length="323" mass="32995">MRACVVRELTGPAGLVYDDAAAEPPDFPGAVLIDVRAAGVCFPDLLLSRGEYQIKVPAPFISGSEVAGVVRSAPADSGLAAGDRVSAFGMLGGFAERVAVPVANVLPSPAELDDAEAVSLLVNYNTVYFAFQRRAALQPGETVLVLGSAGGVGTAAIQVARALGAGKVIAVVHRSAATEFVESLGADVVLPLTDGWARAVRDATDGVGVDVVVDPIGGAAFDDAIRVLAVDGRLLVIGFAAGGIPTVKVNRLLLRNVGVLGVAWGEYLRAKPGSGETFAAGVNRLVADGLRPPAPQRFPLSEGRAALQALADGRVYGKVVLTP</sequence>
<gene>
    <name evidence="2" type="ORF">KIH27_21670</name>
</gene>
<dbReference type="Proteomes" id="UP001519535">
    <property type="component" value="Unassembled WGS sequence"/>
</dbReference>
<dbReference type="InterPro" id="IPR013149">
    <property type="entry name" value="ADH-like_C"/>
</dbReference>
<dbReference type="InterPro" id="IPR013154">
    <property type="entry name" value="ADH-like_N"/>
</dbReference>
<dbReference type="InterPro" id="IPR002364">
    <property type="entry name" value="Quin_OxRdtase/zeta-crystal_CS"/>
</dbReference>
<comment type="caution">
    <text evidence="2">The sequence shown here is derived from an EMBL/GenBank/DDBJ whole genome shotgun (WGS) entry which is preliminary data.</text>
</comment>
<dbReference type="Pfam" id="PF00107">
    <property type="entry name" value="ADH_zinc_N"/>
    <property type="match status" value="1"/>
</dbReference>
<dbReference type="InterPro" id="IPR011032">
    <property type="entry name" value="GroES-like_sf"/>
</dbReference>
<dbReference type="InterPro" id="IPR020843">
    <property type="entry name" value="ER"/>
</dbReference>
<evidence type="ECO:0000313" key="3">
    <source>
        <dbReference type="Proteomes" id="UP001519535"/>
    </source>
</evidence>
<dbReference type="SMART" id="SM00829">
    <property type="entry name" value="PKS_ER"/>
    <property type="match status" value="1"/>
</dbReference>
<organism evidence="2 3">
    <name type="scientific">Mycolicibacter acidiphilus</name>
    <dbReference type="NCBI Taxonomy" id="2835306"/>
    <lineage>
        <taxon>Bacteria</taxon>
        <taxon>Bacillati</taxon>
        <taxon>Actinomycetota</taxon>
        <taxon>Actinomycetes</taxon>
        <taxon>Mycobacteriales</taxon>
        <taxon>Mycobacteriaceae</taxon>
        <taxon>Mycolicibacter</taxon>
    </lineage>
</organism>
<dbReference type="Gene3D" id="3.40.50.720">
    <property type="entry name" value="NAD(P)-binding Rossmann-like Domain"/>
    <property type="match status" value="1"/>
</dbReference>
<keyword evidence="3" id="KW-1185">Reference proteome</keyword>